<evidence type="ECO:0000256" key="2">
    <source>
        <dbReference type="SAM" id="Phobius"/>
    </source>
</evidence>
<dbReference type="Proteomes" id="UP000270626">
    <property type="component" value="Unassembled WGS sequence"/>
</dbReference>
<feature type="signal peptide" evidence="3">
    <location>
        <begin position="1"/>
        <end position="23"/>
    </location>
</feature>
<dbReference type="AlphaFoldDB" id="A0A495WQ68"/>
<evidence type="ECO:0000256" key="3">
    <source>
        <dbReference type="SAM" id="SignalP"/>
    </source>
</evidence>
<dbReference type="EMBL" id="RBXP01000005">
    <property type="protein sequence ID" value="RKT61948.1"/>
    <property type="molecule type" value="Genomic_DNA"/>
</dbReference>
<evidence type="ECO:0000313" key="4">
    <source>
        <dbReference type="EMBL" id="RKT61948.1"/>
    </source>
</evidence>
<reference evidence="4 5" key="1">
    <citation type="submission" date="2018-10" db="EMBL/GenBank/DDBJ databases">
        <title>Genomic Encyclopedia of Type Strains, Phase IV (KMG-IV): sequencing the most valuable type-strain genomes for metagenomic binning, comparative biology and taxonomic classification.</title>
        <authorList>
            <person name="Goeker M."/>
        </authorList>
    </citation>
    <scope>NUCLEOTIDE SEQUENCE [LARGE SCALE GENOMIC DNA]</scope>
    <source>
        <strain evidence="4 5">DSM 23841</strain>
    </source>
</reference>
<name>A0A495WQ68_9RHOO</name>
<evidence type="ECO:0000313" key="5">
    <source>
        <dbReference type="Proteomes" id="UP000270626"/>
    </source>
</evidence>
<keyword evidence="5" id="KW-1185">Reference proteome</keyword>
<dbReference type="OrthoDB" id="9177851at2"/>
<protein>
    <recommendedName>
        <fullName evidence="6">Pilus assembly protein FimV</fullName>
    </recommendedName>
</protein>
<dbReference type="RefSeq" id="WP_147431274.1">
    <property type="nucleotide sequence ID" value="NZ_RBXP01000005.1"/>
</dbReference>
<gene>
    <name evidence="4" type="ORF">DFR40_0512</name>
</gene>
<keyword evidence="2" id="KW-0812">Transmembrane</keyword>
<proteinExistence type="predicted"/>
<feature type="chain" id="PRO_5019778263" description="Pilus assembly protein FimV" evidence="3">
    <location>
        <begin position="24"/>
        <end position="584"/>
    </location>
</feature>
<feature type="region of interest" description="Disordered" evidence="1">
    <location>
        <begin position="145"/>
        <end position="176"/>
    </location>
</feature>
<feature type="transmembrane region" description="Helical" evidence="2">
    <location>
        <begin position="305"/>
        <end position="324"/>
    </location>
</feature>
<keyword evidence="2" id="KW-0472">Membrane</keyword>
<keyword evidence="3" id="KW-0732">Signal</keyword>
<keyword evidence="2" id="KW-1133">Transmembrane helix</keyword>
<evidence type="ECO:0008006" key="6">
    <source>
        <dbReference type="Google" id="ProtNLM"/>
    </source>
</evidence>
<accession>A0A495WQ68</accession>
<sequence>MNRLGFRVTLGALALAISSSAFPAGLGELRGQAILGERLDLTVAILGVDKSLPDASCFRLVKPRSEDDLPWLRQADLQVRPGQPPQLHVGSSMILREPVMRVAVQLGCGNEVYREYVLLGSPRIDGQEPQGLVASAGEPVARRVEKAPASTAPRRPSVQAAAPVRKPVPRKSTEAPVAPAAVDAAVGDRLLLSAGEGTGESSLRLATVLGEQMLASELAEAQREILRLEFRMLSALHEQASSQLEAAEKLRKMESALGDLQGRALALSDSANASLAATPPAVVDKQPVATVPATVAQEDSLLSEWGLYGLLLGVLLGLVGWLFWRNRREHVREEEDAGFVAASPEPVVDAPRREELEETAAVDLHLDHSAVGNAPSVDVELDGGGNEPATPPVAQARPGDSVLSINATTLDEHFEANPVMELADIMLSFGRVKGAAQALQEYVDNNPSEALQPWLRLMDVYRMAGMREEFDVLARNLNQQFNVEIQPWEVPAAPVDLVLDGEPQPEAVPGVQKPQGVEDMPRIMASIVRMWEAEDVVAYMYQLLRDNRGGQRLGFPLPVVEEILFLIELKETANRMEKEKAAQA</sequence>
<evidence type="ECO:0000256" key="1">
    <source>
        <dbReference type="SAM" id="MobiDB-lite"/>
    </source>
</evidence>
<organism evidence="4 5">
    <name type="scientific">Azonexus fungiphilus</name>
    <dbReference type="NCBI Taxonomy" id="146940"/>
    <lineage>
        <taxon>Bacteria</taxon>
        <taxon>Pseudomonadati</taxon>
        <taxon>Pseudomonadota</taxon>
        <taxon>Betaproteobacteria</taxon>
        <taxon>Rhodocyclales</taxon>
        <taxon>Azonexaceae</taxon>
        <taxon>Azonexus</taxon>
    </lineage>
</organism>
<comment type="caution">
    <text evidence="4">The sequence shown here is derived from an EMBL/GenBank/DDBJ whole genome shotgun (WGS) entry which is preliminary data.</text>
</comment>